<feature type="non-terminal residue" evidence="1">
    <location>
        <position position="1"/>
    </location>
</feature>
<reference evidence="1 2" key="1">
    <citation type="journal article" date="2021" name="Nat. Plants">
        <title>The Taxus genome provides insights into paclitaxel biosynthesis.</title>
        <authorList>
            <person name="Xiong X."/>
            <person name="Gou J."/>
            <person name="Liao Q."/>
            <person name="Li Y."/>
            <person name="Zhou Q."/>
            <person name="Bi G."/>
            <person name="Li C."/>
            <person name="Du R."/>
            <person name="Wang X."/>
            <person name="Sun T."/>
            <person name="Guo L."/>
            <person name="Liang H."/>
            <person name="Lu P."/>
            <person name="Wu Y."/>
            <person name="Zhang Z."/>
            <person name="Ro D.K."/>
            <person name="Shang Y."/>
            <person name="Huang S."/>
            <person name="Yan J."/>
        </authorList>
    </citation>
    <scope>NUCLEOTIDE SEQUENCE [LARGE SCALE GENOMIC DNA]</scope>
    <source>
        <strain evidence="1">Ta-2019</strain>
    </source>
</reference>
<evidence type="ECO:0000313" key="1">
    <source>
        <dbReference type="EMBL" id="KAH9299773.1"/>
    </source>
</evidence>
<dbReference type="Proteomes" id="UP000824469">
    <property type="component" value="Unassembled WGS sequence"/>
</dbReference>
<proteinExistence type="predicted"/>
<evidence type="ECO:0000313" key="2">
    <source>
        <dbReference type="Proteomes" id="UP000824469"/>
    </source>
</evidence>
<protein>
    <submittedName>
        <fullName evidence="1">Uncharacterized protein</fullName>
    </submittedName>
</protein>
<feature type="non-terminal residue" evidence="1">
    <location>
        <position position="118"/>
    </location>
</feature>
<gene>
    <name evidence="1" type="ORF">KI387_031455</name>
</gene>
<dbReference type="AlphaFoldDB" id="A0AA38CJ91"/>
<organism evidence="1 2">
    <name type="scientific">Taxus chinensis</name>
    <name type="common">Chinese yew</name>
    <name type="synonym">Taxus wallichiana var. chinensis</name>
    <dbReference type="NCBI Taxonomy" id="29808"/>
    <lineage>
        <taxon>Eukaryota</taxon>
        <taxon>Viridiplantae</taxon>
        <taxon>Streptophyta</taxon>
        <taxon>Embryophyta</taxon>
        <taxon>Tracheophyta</taxon>
        <taxon>Spermatophyta</taxon>
        <taxon>Pinopsida</taxon>
        <taxon>Pinidae</taxon>
        <taxon>Conifers II</taxon>
        <taxon>Cupressales</taxon>
        <taxon>Taxaceae</taxon>
        <taxon>Taxus</taxon>
    </lineage>
</organism>
<dbReference type="EMBL" id="JAHRHJ020000010">
    <property type="protein sequence ID" value="KAH9299773.1"/>
    <property type="molecule type" value="Genomic_DNA"/>
</dbReference>
<comment type="caution">
    <text evidence="1">The sequence shown here is derived from an EMBL/GenBank/DDBJ whole genome shotgun (WGS) entry which is preliminary data.</text>
</comment>
<name>A0AA38CJ91_TAXCH</name>
<sequence length="118" mass="13120">RRFPAAEVFTIFGDINCKFTIFTGRVCRFAELKMSFAGSSHFMAQRGILQSFLAFAFDGRGVLIFYTFSCRGVQRSDAFQVTSKSLYSIESLLGAVGDGEMHECKMGMKMGIGVRVTE</sequence>
<keyword evidence="2" id="KW-1185">Reference proteome</keyword>
<accession>A0AA38CJ91</accession>